<dbReference type="Proteomes" id="UP000314294">
    <property type="component" value="Unassembled WGS sequence"/>
</dbReference>
<dbReference type="EMBL" id="SRLO01000636">
    <property type="protein sequence ID" value="TNN49921.1"/>
    <property type="molecule type" value="Genomic_DNA"/>
</dbReference>
<feature type="binding site" evidence="8">
    <location>
        <position position="262"/>
    </location>
    <ligand>
        <name>Zn(2+)</name>
        <dbReference type="ChEBI" id="CHEBI:29105"/>
        <note>ligand shared between dimeric partners</note>
    </ligand>
</feature>
<proteinExistence type="inferred from homology"/>
<dbReference type="GO" id="GO:0005524">
    <property type="term" value="F:ATP binding"/>
    <property type="evidence" value="ECO:0007669"/>
    <property type="project" value="UniProtKB-UniRule"/>
</dbReference>
<dbReference type="Pfam" id="PF02374">
    <property type="entry name" value="ArsA_ATPase"/>
    <property type="match status" value="1"/>
</dbReference>
<comment type="subunit">
    <text evidence="8">Homodimer.</text>
</comment>
<keyword evidence="5 8" id="KW-0378">Hydrolase</keyword>
<feature type="binding site" evidence="8">
    <location>
        <position position="265"/>
    </location>
    <ligand>
        <name>Zn(2+)</name>
        <dbReference type="ChEBI" id="CHEBI:29105"/>
        <note>ligand shared between dimeric partners</note>
    </ligand>
</feature>
<dbReference type="CDD" id="cd02035">
    <property type="entry name" value="ArsA"/>
    <property type="match status" value="1"/>
</dbReference>
<evidence type="ECO:0000256" key="8">
    <source>
        <dbReference type="HAMAP-Rule" id="MF_03112"/>
    </source>
</evidence>
<name>A0A4Z2G9M3_9TELE</name>
<comment type="caution">
    <text evidence="10">The sequence shown here is derived from an EMBL/GenBank/DDBJ whole genome shotgun (WGS) entry which is preliminary data.</text>
</comment>
<dbReference type="GO" id="GO:0071816">
    <property type="term" value="P:tail-anchored membrane protein insertion into ER membrane"/>
    <property type="evidence" value="ECO:0007669"/>
    <property type="project" value="TreeGrafter"/>
</dbReference>
<dbReference type="GO" id="GO:0043529">
    <property type="term" value="C:GET complex"/>
    <property type="evidence" value="ECO:0007669"/>
    <property type="project" value="TreeGrafter"/>
</dbReference>
<keyword evidence="8" id="KW-0862">Zinc</keyword>
<keyword evidence="6 8" id="KW-0256">Endoplasmic reticulum</keyword>
<evidence type="ECO:0000256" key="4">
    <source>
        <dbReference type="ARBA" id="ARBA00022741"/>
    </source>
</evidence>
<keyword evidence="8" id="KW-0479">Metal-binding</keyword>
<dbReference type="GO" id="GO:0016887">
    <property type="term" value="F:ATP hydrolysis activity"/>
    <property type="evidence" value="ECO:0007669"/>
    <property type="project" value="InterPro"/>
</dbReference>
<keyword evidence="11" id="KW-1185">Reference proteome</keyword>
<accession>A0A4Z2G9M3</accession>
<dbReference type="InterPro" id="IPR027542">
    <property type="entry name" value="ATPase_ArsA/GET3_euk"/>
</dbReference>
<keyword evidence="3 8" id="KW-0963">Cytoplasm</keyword>
<dbReference type="PANTHER" id="PTHR10803">
    <property type="entry name" value="ARSENICAL PUMP-DRIVING ATPASE ARSENITE-TRANSLOCATING ATPASE"/>
    <property type="match status" value="1"/>
</dbReference>
<evidence type="ECO:0000313" key="10">
    <source>
        <dbReference type="EMBL" id="TNN49921.1"/>
    </source>
</evidence>
<gene>
    <name evidence="10" type="primary">asna1</name>
    <name evidence="8" type="synonym">ASNA1</name>
    <name evidence="10" type="ORF">EYF80_039858</name>
</gene>
<keyword evidence="4 8" id="KW-0547">Nucleotide-binding</keyword>
<keyword evidence="7 8" id="KW-0067">ATP-binding</keyword>
<dbReference type="SUPFAM" id="SSF52540">
    <property type="entry name" value="P-loop containing nucleoside triphosphate hydrolases"/>
    <property type="match status" value="1"/>
</dbReference>
<evidence type="ECO:0000259" key="9">
    <source>
        <dbReference type="Pfam" id="PF02374"/>
    </source>
</evidence>
<keyword evidence="2 8" id="KW-0813">Transport</keyword>
<evidence type="ECO:0000256" key="5">
    <source>
        <dbReference type="ARBA" id="ARBA00022801"/>
    </source>
</evidence>
<dbReference type="GO" id="GO:0046872">
    <property type="term" value="F:metal ion binding"/>
    <property type="evidence" value="ECO:0007669"/>
    <property type="project" value="UniProtKB-KW"/>
</dbReference>
<dbReference type="InterPro" id="IPR027417">
    <property type="entry name" value="P-loop_NTPase"/>
</dbReference>
<dbReference type="AlphaFoldDB" id="A0A4Z2G9M3"/>
<comment type="similarity">
    <text evidence="1 8">Belongs to the arsA ATPase family.</text>
</comment>
<feature type="domain" description="ArsA/GET3 Anion-transporting ATPase-like" evidence="9">
    <location>
        <begin position="32"/>
        <end position="312"/>
    </location>
</feature>
<sequence>MAASVEDEFEDAPDVEPLEPTLKNIIEQKSLKWIFVGGKGGVGKTTCSCSLAVQLASVRESVLIISTDPAHNISDAFDQKFSKVPTKVMGYDNLFAMEIDPSLGVAELPDEFFEEDNMLSMGKKMMQEAMSAFPGIDEAMSYAEVMRLVKGMNFSVVVFDTAPTGHTLRLLNFPTIMCNMLGLGDMNADQLASKLEETLPVIRSVSEQFKDPEQTTFICVCIAEFLSLYETERLIQELAKCRIDTHNIIVNQLVFPESERPCRMCEARHKIQSKYLDQMEDLYEDFHIVKLPLLPHEVRGSDKVNTFSQQLLEPYKPPNK</sequence>
<dbReference type="FunFam" id="3.40.50.300:FF:001459">
    <property type="entry name" value="ATPase ASNA1 homolog"/>
    <property type="match status" value="1"/>
</dbReference>
<reference evidence="10 11" key="1">
    <citation type="submission" date="2019-03" db="EMBL/GenBank/DDBJ databases">
        <title>First draft genome of Liparis tanakae, snailfish: a comprehensive survey of snailfish specific genes.</title>
        <authorList>
            <person name="Kim W."/>
            <person name="Song I."/>
            <person name="Jeong J.-H."/>
            <person name="Kim D."/>
            <person name="Kim S."/>
            <person name="Ryu S."/>
            <person name="Song J.Y."/>
            <person name="Lee S.K."/>
        </authorList>
    </citation>
    <scope>NUCLEOTIDE SEQUENCE [LARGE SCALE GENOMIC DNA]</scope>
    <source>
        <tissue evidence="10">Muscle</tissue>
    </source>
</reference>
<organism evidence="10 11">
    <name type="scientific">Liparis tanakae</name>
    <name type="common">Tanaka's snailfish</name>
    <dbReference type="NCBI Taxonomy" id="230148"/>
    <lineage>
        <taxon>Eukaryota</taxon>
        <taxon>Metazoa</taxon>
        <taxon>Chordata</taxon>
        <taxon>Craniata</taxon>
        <taxon>Vertebrata</taxon>
        <taxon>Euteleostomi</taxon>
        <taxon>Actinopterygii</taxon>
        <taxon>Neopterygii</taxon>
        <taxon>Teleostei</taxon>
        <taxon>Neoteleostei</taxon>
        <taxon>Acanthomorphata</taxon>
        <taxon>Eupercaria</taxon>
        <taxon>Perciformes</taxon>
        <taxon>Cottioidei</taxon>
        <taxon>Cottales</taxon>
        <taxon>Liparidae</taxon>
        <taxon>Liparis</taxon>
    </lineage>
</organism>
<dbReference type="NCBIfam" id="TIGR00345">
    <property type="entry name" value="GET3_arsA_TRC40"/>
    <property type="match status" value="1"/>
</dbReference>
<dbReference type="Gene3D" id="3.40.50.300">
    <property type="entry name" value="P-loop containing nucleotide triphosphate hydrolases"/>
    <property type="match status" value="1"/>
</dbReference>
<protein>
    <submittedName>
        <fullName evidence="10">ATPase asna1</fullName>
    </submittedName>
</protein>
<evidence type="ECO:0000256" key="7">
    <source>
        <dbReference type="ARBA" id="ARBA00022840"/>
    </source>
</evidence>
<feature type="binding site" evidence="8">
    <location>
        <position position="251"/>
    </location>
    <ligand>
        <name>ATP</name>
        <dbReference type="ChEBI" id="CHEBI:30616"/>
    </ligand>
</feature>
<dbReference type="HAMAP" id="MF_03112">
    <property type="entry name" value="Asna1_Get3"/>
    <property type="match status" value="1"/>
</dbReference>
<dbReference type="InterPro" id="IPR025723">
    <property type="entry name" value="ArsA/GET3_ATPase-like"/>
</dbReference>
<feature type="binding site" evidence="8">
    <location>
        <position position="224"/>
    </location>
    <ligand>
        <name>ATP</name>
        <dbReference type="ChEBI" id="CHEBI:30616"/>
    </ligand>
</feature>
<evidence type="ECO:0000256" key="1">
    <source>
        <dbReference type="ARBA" id="ARBA00011040"/>
    </source>
</evidence>
<comment type="function">
    <text evidence="8">ATPase required for the post-translational delivery of tail-anchored (TA) proteins to the endoplasmic reticulum. Recognizes and selectively binds the transmembrane domain of TA proteins in the cytosol. This complex then targets to the endoplasmic reticulum by membrane-bound receptors, where the tail-anchored protein is released for insertion. This process is regulated by ATP binding and hydrolysis. ATP binding drives the homodimer towards the closed dimer state, facilitating recognition of newly synthesized TA membrane proteins. ATP hydrolysis is required for insertion. Subsequently, the homodimer reverts towards the open dimer state, lowering its affinity for the membrane-bound receptor, and returning it to the cytosol to initiate a new round of targeting.</text>
</comment>
<feature type="active site" evidence="8">
    <location>
        <position position="68"/>
    </location>
</feature>
<evidence type="ECO:0000256" key="3">
    <source>
        <dbReference type="ARBA" id="ARBA00022490"/>
    </source>
</evidence>
<evidence type="ECO:0000313" key="11">
    <source>
        <dbReference type="Proteomes" id="UP000314294"/>
    </source>
</evidence>
<evidence type="ECO:0000256" key="2">
    <source>
        <dbReference type="ARBA" id="ARBA00022448"/>
    </source>
</evidence>
<dbReference type="PANTHER" id="PTHR10803:SF3">
    <property type="entry name" value="ATPASE GET3"/>
    <property type="match status" value="1"/>
</dbReference>
<evidence type="ECO:0000256" key="6">
    <source>
        <dbReference type="ARBA" id="ARBA00022824"/>
    </source>
</evidence>
<dbReference type="OrthoDB" id="1770at2759"/>
<comment type="subcellular location">
    <subcellularLocation>
        <location evidence="8">Cytoplasm</location>
    </subcellularLocation>
    <subcellularLocation>
        <location evidence="8">Endoplasmic reticulum</location>
    </subcellularLocation>
</comment>
<dbReference type="InterPro" id="IPR016300">
    <property type="entry name" value="ATPase_ArsA/GET3"/>
</dbReference>
<feature type="binding site" evidence="8">
    <location>
        <begin position="39"/>
        <end position="46"/>
    </location>
    <ligand>
        <name>ATP</name>
        <dbReference type="ChEBI" id="CHEBI:30616"/>
    </ligand>
</feature>